<dbReference type="GO" id="GO:0004714">
    <property type="term" value="F:transmembrane receptor protein tyrosine kinase activity"/>
    <property type="evidence" value="ECO:0007669"/>
    <property type="project" value="UniProtKB-EC"/>
</dbReference>
<evidence type="ECO:0000256" key="5">
    <source>
        <dbReference type="ARBA" id="ARBA00051243"/>
    </source>
</evidence>
<dbReference type="EMBL" id="LUCM01011705">
    <property type="protein sequence ID" value="KAA0183570.1"/>
    <property type="molecule type" value="Genomic_DNA"/>
</dbReference>
<dbReference type="PROSITE" id="PS50011">
    <property type="entry name" value="PROTEIN_KINASE_DOM"/>
    <property type="match status" value="1"/>
</dbReference>
<evidence type="ECO:0000313" key="12">
    <source>
        <dbReference type="EMBL" id="KAA0183570.1"/>
    </source>
</evidence>
<comment type="catalytic activity">
    <reaction evidence="5">
        <text>L-tyrosyl-[protein] + ATP = O-phospho-L-tyrosyl-[protein] + ADP + H(+)</text>
        <dbReference type="Rhea" id="RHEA:10596"/>
        <dbReference type="Rhea" id="RHEA-COMP:10136"/>
        <dbReference type="Rhea" id="RHEA-COMP:20101"/>
        <dbReference type="ChEBI" id="CHEBI:15378"/>
        <dbReference type="ChEBI" id="CHEBI:30616"/>
        <dbReference type="ChEBI" id="CHEBI:46858"/>
        <dbReference type="ChEBI" id="CHEBI:61978"/>
        <dbReference type="ChEBI" id="CHEBI:456216"/>
        <dbReference type="EC" id="2.7.10.1"/>
    </reaction>
</comment>
<dbReference type="PANTHER" id="PTHR24416">
    <property type="entry name" value="TYROSINE-PROTEIN KINASE RECEPTOR"/>
    <property type="match status" value="1"/>
</dbReference>
<dbReference type="InterPro" id="IPR017441">
    <property type="entry name" value="Protein_kinase_ATP_BS"/>
</dbReference>
<evidence type="ECO:0000256" key="2">
    <source>
        <dbReference type="ARBA" id="ARBA00022692"/>
    </source>
</evidence>
<feature type="transmembrane region" description="Helical" evidence="8">
    <location>
        <begin position="989"/>
        <end position="1012"/>
    </location>
</feature>
<proteinExistence type="predicted"/>
<comment type="subcellular location">
    <subcellularLocation>
        <location evidence="1">Membrane</location>
        <topology evidence="1">Single-pass membrane protein</topology>
    </subcellularLocation>
</comment>
<evidence type="ECO:0000256" key="3">
    <source>
        <dbReference type="ARBA" id="ARBA00022989"/>
    </source>
</evidence>
<dbReference type="SUPFAM" id="SSF56112">
    <property type="entry name" value="Protein kinase-like (PK-like)"/>
    <property type="match status" value="1"/>
</dbReference>
<dbReference type="InterPro" id="IPR007110">
    <property type="entry name" value="Ig-like_dom"/>
</dbReference>
<dbReference type="PROSITE" id="PS00109">
    <property type="entry name" value="PROTEIN_KINASE_TYR"/>
    <property type="match status" value="1"/>
</dbReference>
<dbReference type="InterPro" id="IPR000719">
    <property type="entry name" value="Prot_kinase_dom"/>
</dbReference>
<keyword evidence="6" id="KW-0547">Nucleotide-binding</keyword>
<sequence>MIALDFYCTIHLTLILLRWVAIARTISSTQEQIVHLKPSVTSYLNVDELSRSVHMVCPIGTRWTVPETIESSAEILLQPYTNEGSNFTIHLPINNTVSRTAFRGLYECCSVQMEAPTPLSWIRRPGQPICCPCCPWYEQHLCRSTQLASTPFDRPHKNPCSGIFLFTGSVNVEPVRLNIVPNEPMLLPCPAPFHTVRNFSSIKVPLTVRHQFFPHATVDAPWFPFSGKDIGISHTYDPRYGLCLHHAQFPRATLQLACQYETNSQIRLVQIIWPPSSPTIPPEVQLRFVNLFHPTGAPSPSPTTTVQPKVDKNQPRNRRTQTEAIYRALVGDSVRLQCIGIYTQNRIVKQPPPKLCFLWNWPQLRETDSRTQNGSTVNVTHDWHLNACPDIQTADKSRAFVYATNEMDLPVIGNRSIVVGCQVRTPTRVAPAVIQYVRIVPVMTKVNRLWWLIASHNQRSITRISVNSTSEQKRTNHTAVLMIMKPNEGDQKELDVVLRIHFWAEHETSEWPTCEFDRGTKPTGSDRPVRRVHDIWQCDIRWRQMQEATNISISLRYVNLIQSIVIFTTPALNGTTPQLTGLHGNVRRTMQLVCVRSKEELALAHLFDSHFTRIPVSTRFIWNIELQDGPQGLTHAFNLSQNHPTLVLQPLHEENSTLVWSYSVASNQTISQFPSTGLPMPPVRGPRFICAQCCSVYMEQVMWVGSPKCHRLIEWPLDSLIEDGTSVDQTKLWLFLRQKEMPTQSWHNVSQPSAIFYVLQYSPYQLECMLLGGLSLNLTRNMSPQLWPQFQLWNGTNRTQALLTHQTWQLSPYSRTLSLRVKPSDGTQTDTVLQCYFSNMTVQVRTKSVKPIEPVIMAAGVTDTIRKMTDEQFGSTVHLFCHAGGFPLPEVYWELGFPEGKRKHTLEWIRFHTCQAPYQLNYSLTSYNCSTTARSSELLRAEKIRCKASGYRKTVEKSLRLSQLRLLSVWEPNVHNVTGNGLTLSETRMMAAACTVILPILAVLIISALCLYQHRTRKIFGKSGLHPIANALYTKPSRSVYYRRQNDSNSSIFCKLDIENEAIRELVYLLGSAEQVFRWHIPADNVELTATRLGLGHYGRVTKGWYVDTHSAPHAPVRIPVAVKTASEELSSSQCLRNEIQILSGLTDGPNVARMIGLIVGSRRDLNDTYLVLEYCEHRSLAEFVRKNASHLNGMDNRIQKTSIHSCDSGVYSMNGTDLGPERTSPRDVVVVDVDPNSPNKTAPAKFNSTYRLTHRMLYELAWGIANGVDFLARSGIIHRDLATRNVLVDGNCTPRICDFGLAVRVVRTDEETMRDESYRITSFQKQLPFRILPLEALQEQTFYLASDVWELSLLFWQLFHLESKKPFMHVHSAEDLVLQLQSHFRINPSPTQPPVALVRPRLVQDEELWHLMCRAWQADPKQRPTAKQFSILLNDIVDRMRGQKQGANKEAVHESSHELNYITCLDPSNIEQQEQQQQQPEELI</sequence>
<evidence type="ECO:0000256" key="7">
    <source>
        <dbReference type="SAM" id="MobiDB-lite"/>
    </source>
</evidence>
<feature type="domain" description="Protein kinase" evidence="10">
    <location>
        <begin position="1087"/>
        <end position="1434"/>
    </location>
</feature>
<accession>A0A8E0RIQ2</accession>
<dbReference type="PANTHER" id="PTHR24416:SF621">
    <property type="entry name" value="TYROSINE KINASE RECEPTOR CAD96CA"/>
    <property type="match status" value="1"/>
</dbReference>
<feature type="chain" id="PRO_5034517367" description="Receptor protein-tyrosine kinase" evidence="9">
    <location>
        <begin position="24"/>
        <end position="1485"/>
    </location>
</feature>
<evidence type="ECO:0000259" key="10">
    <source>
        <dbReference type="PROSITE" id="PS50011"/>
    </source>
</evidence>
<dbReference type="InterPro" id="IPR050122">
    <property type="entry name" value="RTK"/>
</dbReference>
<dbReference type="GO" id="GO:0043235">
    <property type="term" value="C:receptor complex"/>
    <property type="evidence" value="ECO:0007669"/>
    <property type="project" value="TreeGrafter"/>
</dbReference>
<dbReference type="GO" id="GO:0007169">
    <property type="term" value="P:cell surface receptor protein tyrosine kinase signaling pathway"/>
    <property type="evidence" value="ECO:0007669"/>
    <property type="project" value="TreeGrafter"/>
</dbReference>
<dbReference type="InterPro" id="IPR008266">
    <property type="entry name" value="Tyr_kinase_AS"/>
</dbReference>
<feature type="domain" description="Ig-like" evidence="11">
    <location>
        <begin position="854"/>
        <end position="945"/>
    </location>
</feature>
<dbReference type="PROSITE" id="PS00107">
    <property type="entry name" value="PROTEIN_KINASE_ATP"/>
    <property type="match status" value="1"/>
</dbReference>
<name>A0A8E0RIQ2_9TREM</name>
<evidence type="ECO:0000259" key="11">
    <source>
        <dbReference type="PROSITE" id="PS50835"/>
    </source>
</evidence>
<evidence type="ECO:0000256" key="8">
    <source>
        <dbReference type="SAM" id="Phobius"/>
    </source>
</evidence>
<evidence type="ECO:0000256" key="6">
    <source>
        <dbReference type="PROSITE-ProRule" id="PRU10141"/>
    </source>
</evidence>
<dbReference type="Pfam" id="PF07714">
    <property type="entry name" value="PK_Tyr_Ser-Thr"/>
    <property type="match status" value="1"/>
</dbReference>
<dbReference type="InterPro" id="IPR001245">
    <property type="entry name" value="Ser-Thr/Tyr_kinase_cat_dom"/>
</dbReference>
<dbReference type="GO" id="GO:0005524">
    <property type="term" value="F:ATP binding"/>
    <property type="evidence" value="ECO:0007669"/>
    <property type="project" value="UniProtKB-UniRule"/>
</dbReference>
<gene>
    <name evidence="12" type="ORF">FBUS_04078</name>
</gene>
<dbReference type="Proteomes" id="UP000728185">
    <property type="component" value="Unassembled WGS sequence"/>
</dbReference>
<feature type="binding site" evidence="6">
    <location>
        <position position="1124"/>
    </location>
    <ligand>
        <name>ATP</name>
        <dbReference type="ChEBI" id="CHEBI:30616"/>
    </ligand>
</feature>
<evidence type="ECO:0000313" key="13">
    <source>
        <dbReference type="Proteomes" id="UP000728185"/>
    </source>
</evidence>
<keyword evidence="6" id="KW-0067">ATP-binding</keyword>
<keyword evidence="2 8" id="KW-0812">Transmembrane</keyword>
<keyword evidence="9" id="KW-0732">Signal</keyword>
<dbReference type="GO" id="GO:0005886">
    <property type="term" value="C:plasma membrane"/>
    <property type="evidence" value="ECO:0007669"/>
    <property type="project" value="TreeGrafter"/>
</dbReference>
<protein>
    <recommendedName>
        <fullName evidence="14">Receptor protein-tyrosine kinase</fullName>
    </recommendedName>
</protein>
<evidence type="ECO:0008006" key="14">
    <source>
        <dbReference type="Google" id="ProtNLM"/>
    </source>
</evidence>
<dbReference type="SMART" id="SM00219">
    <property type="entry name" value="TyrKc"/>
    <property type="match status" value="1"/>
</dbReference>
<dbReference type="InterPro" id="IPR020635">
    <property type="entry name" value="Tyr_kinase_cat_dom"/>
</dbReference>
<evidence type="ECO:0000256" key="1">
    <source>
        <dbReference type="ARBA" id="ARBA00004167"/>
    </source>
</evidence>
<dbReference type="InterPro" id="IPR011009">
    <property type="entry name" value="Kinase-like_dom_sf"/>
</dbReference>
<dbReference type="PROSITE" id="PS50835">
    <property type="entry name" value="IG_LIKE"/>
    <property type="match status" value="1"/>
</dbReference>
<reference evidence="12" key="1">
    <citation type="submission" date="2019-05" db="EMBL/GenBank/DDBJ databases">
        <title>Annotation for the trematode Fasciolopsis buski.</title>
        <authorList>
            <person name="Choi Y.-J."/>
        </authorList>
    </citation>
    <scope>NUCLEOTIDE SEQUENCE</scope>
    <source>
        <strain evidence="12">HT</strain>
        <tissue evidence="12">Whole worm</tissue>
    </source>
</reference>
<dbReference type="Gene3D" id="3.30.200.20">
    <property type="entry name" value="Phosphorylase Kinase, domain 1"/>
    <property type="match status" value="1"/>
</dbReference>
<keyword evidence="3 8" id="KW-1133">Transmembrane helix</keyword>
<keyword evidence="13" id="KW-1185">Reference proteome</keyword>
<comment type="caution">
    <text evidence="12">The sequence shown here is derived from an EMBL/GenBank/DDBJ whole genome shotgun (WGS) entry which is preliminary data.</text>
</comment>
<keyword evidence="4 8" id="KW-0472">Membrane</keyword>
<feature type="region of interest" description="Disordered" evidence="7">
    <location>
        <begin position="297"/>
        <end position="317"/>
    </location>
</feature>
<evidence type="ECO:0000256" key="9">
    <source>
        <dbReference type="SAM" id="SignalP"/>
    </source>
</evidence>
<organism evidence="12 13">
    <name type="scientific">Fasciolopsis buskii</name>
    <dbReference type="NCBI Taxonomy" id="27845"/>
    <lineage>
        <taxon>Eukaryota</taxon>
        <taxon>Metazoa</taxon>
        <taxon>Spiralia</taxon>
        <taxon>Lophotrochozoa</taxon>
        <taxon>Platyhelminthes</taxon>
        <taxon>Trematoda</taxon>
        <taxon>Digenea</taxon>
        <taxon>Plagiorchiida</taxon>
        <taxon>Echinostomata</taxon>
        <taxon>Echinostomatoidea</taxon>
        <taxon>Fasciolidae</taxon>
        <taxon>Fasciolopsis</taxon>
    </lineage>
</organism>
<evidence type="ECO:0000256" key="4">
    <source>
        <dbReference type="ARBA" id="ARBA00023136"/>
    </source>
</evidence>
<feature type="signal peptide" evidence="9">
    <location>
        <begin position="1"/>
        <end position="23"/>
    </location>
</feature>
<dbReference type="OrthoDB" id="6274297at2759"/>
<dbReference type="Gene3D" id="1.10.510.10">
    <property type="entry name" value="Transferase(Phosphotransferase) domain 1"/>
    <property type="match status" value="1"/>
</dbReference>